<reference evidence="7" key="1">
    <citation type="submission" date="2021-12" db="EMBL/GenBank/DDBJ databases">
        <title>Curvularia clavata genome.</title>
        <authorList>
            <person name="Cao Y."/>
        </authorList>
    </citation>
    <scope>NUCLEOTIDE SEQUENCE</scope>
    <source>
        <strain evidence="7">Yc1106</strain>
    </source>
</reference>
<feature type="region of interest" description="Disordered" evidence="5">
    <location>
        <begin position="94"/>
        <end position="241"/>
    </location>
</feature>
<dbReference type="InterPro" id="IPR029071">
    <property type="entry name" value="Ubiquitin-like_domsf"/>
</dbReference>
<dbReference type="InterPro" id="IPR039751">
    <property type="entry name" value="HERPUD1/2"/>
</dbReference>
<accession>A0A9Q9DTS4</accession>
<feature type="compositionally biased region" description="Pro residues" evidence="5">
    <location>
        <begin position="98"/>
        <end position="112"/>
    </location>
</feature>
<feature type="compositionally biased region" description="Basic and acidic residues" evidence="5">
    <location>
        <begin position="689"/>
        <end position="731"/>
    </location>
</feature>
<evidence type="ECO:0000256" key="1">
    <source>
        <dbReference type="ARBA" id="ARBA00004370"/>
    </source>
</evidence>
<keyword evidence="4" id="KW-0472">Membrane</keyword>
<dbReference type="GO" id="GO:0030968">
    <property type="term" value="P:endoplasmic reticulum unfolded protein response"/>
    <property type="evidence" value="ECO:0007669"/>
    <property type="project" value="TreeGrafter"/>
</dbReference>
<dbReference type="AlphaFoldDB" id="A0A9Q9DTS4"/>
<evidence type="ECO:0000313" key="7">
    <source>
        <dbReference type="EMBL" id="USP80168.1"/>
    </source>
</evidence>
<keyword evidence="8" id="KW-1185">Reference proteome</keyword>
<dbReference type="PROSITE" id="PS50053">
    <property type="entry name" value="UBIQUITIN_2"/>
    <property type="match status" value="1"/>
</dbReference>
<dbReference type="Gene3D" id="3.10.20.90">
    <property type="entry name" value="Phosphatidylinositol 3-kinase Catalytic Subunit, Chain A, domain 1"/>
    <property type="match status" value="1"/>
</dbReference>
<comment type="subcellular location">
    <subcellularLocation>
        <location evidence="1">Membrane</location>
    </subcellularLocation>
</comment>
<dbReference type="GO" id="GO:0016020">
    <property type="term" value="C:membrane"/>
    <property type="evidence" value="ECO:0007669"/>
    <property type="project" value="UniProtKB-SubCell"/>
</dbReference>
<evidence type="ECO:0000256" key="5">
    <source>
        <dbReference type="SAM" id="MobiDB-lite"/>
    </source>
</evidence>
<feature type="compositionally biased region" description="Pro residues" evidence="5">
    <location>
        <begin position="209"/>
        <end position="221"/>
    </location>
</feature>
<feature type="region of interest" description="Disordered" evidence="5">
    <location>
        <begin position="689"/>
        <end position="759"/>
    </location>
</feature>
<evidence type="ECO:0000256" key="2">
    <source>
        <dbReference type="ARBA" id="ARBA00022692"/>
    </source>
</evidence>
<dbReference type="InterPro" id="IPR000626">
    <property type="entry name" value="Ubiquitin-like_dom"/>
</dbReference>
<evidence type="ECO:0000256" key="3">
    <source>
        <dbReference type="ARBA" id="ARBA00022989"/>
    </source>
</evidence>
<feature type="region of interest" description="Disordered" evidence="5">
    <location>
        <begin position="500"/>
        <end position="545"/>
    </location>
</feature>
<dbReference type="OrthoDB" id="21589at2759"/>
<dbReference type="Proteomes" id="UP001056012">
    <property type="component" value="Chromosome 5"/>
</dbReference>
<gene>
    <name evidence="7" type="ORF">yc1106_07442</name>
</gene>
<feature type="compositionally biased region" description="Polar residues" evidence="5">
    <location>
        <begin position="500"/>
        <end position="509"/>
    </location>
</feature>
<feature type="compositionally biased region" description="Low complexity" evidence="5">
    <location>
        <begin position="394"/>
        <end position="414"/>
    </location>
</feature>
<dbReference type="VEuPathDB" id="FungiDB:yc1106_07442"/>
<feature type="compositionally biased region" description="Polar residues" evidence="5">
    <location>
        <begin position="186"/>
        <end position="201"/>
    </location>
</feature>
<name>A0A9Q9DTS4_CURCL</name>
<feature type="region of interest" description="Disordered" evidence="5">
    <location>
        <begin position="392"/>
        <end position="417"/>
    </location>
</feature>
<organism evidence="7 8">
    <name type="scientific">Curvularia clavata</name>
    <dbReference type="NCBI Taxonomy" id="95742"/>
    <lineage>
        <taxon>Eukaryota</taxon>
        <taxon>Fungi</taxon>
        <taxon>Dikarya</taxon>
        <taxon>Ascomycota</taxon>
        <taxon>Pezizomycotina</taxon>
        <taxon>Dothideomycetes</taxon>
        <taxon>Pleosporomycetidae</taxon>
        <taxon>Pleosporales</taxon>
        <taxon>Pleosporineae</taxon>
        <taxon>Pleosporaceae</taxon>
        <taxon>Curvularia</taxon>
    </lineage>
</organism>
<feature type="compositionally biased region" description="Low complexity" evidence="5">
    <location>
        <begin position="514"/>
        <end position="541"/>
    </location>
</feature>
<sequence>MAETEQTINIKVLSPSAELEGGVTLADIPASTTVKELRSRIQNAVPSKPAPERMRLIYRGRVVANDADTLNTVFGADNIRESKDQSLHLVIRELPSNVPSPAPRPSTVPPNPFRSEALDGPAVNPLQTNPFRVLPQTRPTSQPQILQPQLPPHRLPEQVNPIPLPLPIPLHRPFAQAMAQGHQGDEQASNRTNQHSSQDTQAAGEDAHPPPPGTAPPPPMGLPNLPGNGDQPIRREGVTPNGARWSFTTYNQVNIPARILPQPVVPFPVPHAIAFGRPPLSSEDQRLLPRVQRIFLETKREIENIRMLLRLPSDSGSQAGGLLTSSLSSSLSIPAWRIERLRQHLNTVNQNLNVVDRALALLPTEPEVTALRRSATELRVDAAELSIMLDRQQGDAPDATPETAPGAPTTTPTAQNAYHERARDITQTVPADMPAELFLLSSPQGPVGVLFDQQGTYTTAPMAPTLPFQAFSSQFVHNRQLLADLGQRLAHGTNQLHNQLANMQPTPTGQPVAGGQAQDQNQAQNQAQNQNQNENRNGPQPEENDRINNIAGHLWLIFKLAIFVYVFAGSGGFYRPAMLGAVAGFVYLAQIGMFEDQFNFVRRHFEALLPEGAMAERAAQPNDQRPRGNISPEEAARRLLQRQQDERFGWIRDSFRGVERAFTLFVASLFPGVGERMVHAQEERERLERVAAEEERQRQEEEARKREEEAQAEAEARKQNDEKSGHAKVETDGEPGSSSSSKGKEKAEEAQTDISVSSS</sequence>
<protein>
    <recommendedName>
        <fullName evidence="6">Ubiquitin-like domain-containing protein</fullName>
    </recommendedName>
</protein>
<dbReference type="EMBL" id="CP089278">
    <property type="protein sequence ID" value="USP80168.1"/>
    <property type="molecule type" value="Genomic_DNA"/>
</dbReference>
<keyword evidence="2" id="KW-0812">Transmembrane</keyword>
<proteinExistence type="predicted"/>
<keyword evidence="3" id="KW-1133">Transmembrane helix</keyword>
<dbReference type="PANTHER" id="PTHR12943">
    <property type="entry name" value="HOMOCYSTEINE-RESPONSIVE ENDOPLASMIC RETICULUM-RESIDENT UNIQUITIN-LIKE DOMAIN HERPUD PROTEIN FAMILY MEMBER"/>
    <property type="match status" value="1"/>
</dbReference>
<dbReference type="PANTHER" id="PTHR12943:SF27">
    <property type="entry name" value="HOMOCYSTEINE-INDUCED ENDOPLASMIC RETICULUM PROTEIN, ISOFORM A"/>
    <property type="match status" value="1"/>
</dbReference>
<evidence type="ECO:0000259" key="6">
    <source>
        <dbReference type="PROSITE" id="PS50053"/>
    </source>
</evidence>
<evidence type="ECO:0000256" key="4">
    <source>
        <dbReference type="ARBA" id="ARBA00023136"/>
    </source>
</evidence>
<feature type="domain" description="Ubiquitin-like" evidence="6">
    <location>
        <begin position="6"/>
        <end position="71"/>
    </location>
</feature>
<evidence type="ECO:0000313" key="8">
    <source>
        <dbReference type="Proteomes" id="UP001056012"/>
    </source>
</evidence>
<dbReference type="SUPFAM" id="SSF54236">
    <property type="entry name" value="Ubiquitin-like"/>
    <property type="match status" value="1"/>
</dbReference>